<evidence type="ECO:0000256" key="2">
    <source>
        <dbReference type="ARBA" id="ARBA00022741"/>
    </source>
</evidence>
<feature type="domain" description="AIG1-type G" evidence="4">
    <location>
        <begin position="2"/>
        <end position="101"/>
    </location>
</feature>
<evidence type="ECO:0000256" key="3">
    <source>
        <dbReference type="ARBA" id="ARBA00023134"/>
    </source>
</evidence>
<keyword evidence="6" id="KW-1185">Reference proteome</keyword>
<dbReference type="PANTHER" id="PTHR10903:SF188">
    <property type="entry name" value="GTPASE IMAP FAMILY MEMBER 2-LIKE-RELATED"/>
    <property type="match status" value="1"/>
</dbReference>
<evidence type="ECO:0000259" key="4">
    <source>
        <dbReference type="Pfam" id="PF04548"/>
    </source>
</evidence>
<dbReference type="Gene3D" id="3.40.50.300">
    <property type="entry name" value="P-loop containing nucleotide triphosphate hydrolases"/>
    <property type="match status" value="1"/>
</dbReference>
<reference evidence="5 6" key="1">
    <citation type="submission" date="2023-09" db="EMBL/GenBank/DDBJ databases">
        <authorList>
            <person name="Wang M."/>
        </authorList>
    </citation>
    <scope>NUCLEOTIDE SEQUENCE [LARGE SCALE GENOMIC DNA]</scope>
    <source>
        <strain evidence="5">GT-2023</strain>
        <tissue evidence="5">Liver</tissue>
    </source>
</reference>
<name>A0ABR3NW97_9TELE</name>
<dbReference type="Proteomes" id="UP001558613">
    <property type="component" value="Unassembled WGS sequence"/>
</dbReference>
<dbReference type="InterPro" id="IPR027417">
    <property type="entry name" value="P-loop_NTPase"/>
</dbReference>
<evidence type="ECO:0000313" key="6">
    <source>
        <dbReference type="Proteomes" id="UP001558613"/>
    </source>
</evidence>
<dbReference type="PANTHER" id="PTHR10903">
    <property type="entry name" value="GTPASE, IMAP FAMILY MEMBER-RELATED"/>
    <property type="match status" value="1"/>
</dbReference>
<keyword evidence="2" id="KW-0547">Nucleotide-binding</keyword>
<evidence type="ECO:0000256" key="1">
    <source>
        <dbReference type="ARBA" id="ARBA00008535"/>
    </source>
</evidence>
<protein>
    <recommendedName>
        <fullName evidence="4">AIG1-type G domain-containing protein</fullName>
    </recommendedName>
</protein>
<dbReference type="EMBL" id="JAYMGO010000001">
    <property type="protein sequence ID" value="KAL1281293.1"/>
    <property type="molecule type" value="Genomic_DNA"/>
</dbReference>
<proteinExistence type="inferred from homology"/>
<sequence length="194" mass="23006">MKKQMMKSLYFSHPGPHVFLLVINLETFREEQRNIVEQIQKNFGEDALKFIMVLFVGREKNNEEQHYSNEIYLKKMRKLREEERMKQVEQRLKEEEAIMTQEQVWKRQTEMKKIPEESDTWKQKVGIDQEQEIKMKSKNEGITYDNVNFDIKLVDTAPSGYGASMWEKTKTLNTAASTLLSNVCSLVKQQKRHG</sequence>
<comment type="caution">
    <text evidence="5">The sequence shown here is derived from an EMBL/GenBank/DDBJ whole genome shotgun (WGS) entry which is preliminary data.</text>
</comment>
<dbReference type="InterPro" id="IPR045058">
    <property type="entry name" value="GIMA/IAN/Toc"/>
</dbReference>
<evidence type="ECO:0000313" key="5">
    <source>
        <dbReference type="EMBL" id="KAL1281293.1"/>
    </source>
</evidence>
<gene>
    <name evidence="5" type="ORF">QQF64_000096</name>
</gene>
<keyword evidence="3" id="KW-0342">GTP-binding</keyword>
<comment type="similarity">
    <text evidence="1">Belongs to the TRAFAC class TrmE-Era-EngA-EngB-Septin-like GTPase superfamily. AIG1/Toc34/Toc159-like paraseptin GTPase family. IAN subfamily.</text>
</comment>
<accession>A0ABR3NW97</accession>
<dbReference type="InterPro" id="IPR006703">
    <property type="entry name" value="G_AIG1"/>
</dbReference>
<dbReference type="Pfam" id="PF04548">
    <property type="entry name" value="AIG1"/>
    <property type="match status" value="1"/>
</dbReference>
<organism evidence="5 6">
    <name type="scientific">Cirrhinus molitorella</name>
    <name type="common">mud carp</name>
    <dbReference type="NCBI Taxonomy" id="172907"/>
    <lineage>
        <taxon>Eukaryota</taxon>
        <taxon>Metazoa</taxon>
        <taxon>Chordata</taxon>
        <taxon>Craniata</taxon>
        <taxon>Vertebrata</taxon>
        <taxon>Euteleostomi</taxon>
        <taxon>Actinopterygii</taxon>
        <taxon>Neopterygii</taxon>
        <taxon>Teleostei</taxon>
        <taxon>Ostariophysi</taxon>
        <taxon>Cypriniformes</taxon>
        <taxon>Cyprinidae</taxon>
        <taxon>Labeoninae</taxon>
        <taxon>Labeonini</taxon>
        <taxon>Cirrhinus</taxon>
    </lineage>
</organism>